<protein>
    <submittedName>
        <fullName evidence="1">Uncharacterized protein</fullName>
    </submittedName>
</protein>
<comment type="caution">
    <text evidence="1">The sequence shown here is derived from an EMBL/GenBank/DDBJ whole genome shotgun (WGS) entry which is preliminary data.</text>
</comment>
<dbReference type="RefSeq" id="WP_274588417.1">
    <property type="nucleotide sequence ID" value="NZ_JARAOX010000034.1"/>
</dbReference>
<proteinExistence type="predicted"/>
<dbReference type="EMBL" id="JARAOX010000034">
    <property type="protein sequence ID" value="MDD9780936.1"/>
    <property type="molecule type" value="Genomic_DNA"/>
</dbReference>
<reference evidence="1 2" key="1">
    <citation type="submission" date="2023-02" db="EMBL/GenBank/DDBJ databases">
        <authorList>
            <person name="Olszewska D."/>
        </authorList>
    </citation>
    <scope>NUCLEOTIDE SEQUENCE [LARGE SCALE GENOMIC DNA]</scope>
    <source>
        <strain evidence="1 2">FDU301</strain>
    </source>
</reference>
<evidence type="ECO:0000313" key="2">
    <source>
        <dbReference type="Proteomes" id="UP001213771"/>
    </source>
</evidence>
<dbReference type="Proteomes" id="UP001213771">
    <property type="component" value="Unassembled WGS sequence"/>
</dbReference>
<dbReference type="AlphaFoldDB" id="A0ABD4WLC1"/>
<name>A0ABD4WLC1_PRIMG</name>
<organism evidence="1 2">
    <name type="scientific">Priestia megaterium</name>
    <name type="common">Bacillus megaterium</name>
    <dbReference type="NCBI Taxonomy" id="1404"/>
    <lineage>
        <taxon>Bacteria</taxon>
        <taxon>Bacillati</taxon>
        <taxon>Bacillota</taxon>
        <taxon>Bacilli</taxon>
        <taxon>Bacillales</taxon>
        <taxon>Bacillaceae</taxon>
        <taxon>Priestia</taxon>
    </lineage>
</organism>
<evidence type="ECO:0000313" key="1">
    <source>
        <dbReference type="EMBL" id="MDD9780936.1"/>
    </source>
</evidence>
<sequence length="293" mass="33399">MRKKILLAVAVGILILFLGGKYLLAMVQKIGCSDDVIQKIEMKSGYIMKVHQTNCGATTNFGYKLTLTHPDKDEKEILSYGMLEGDSYIDANVHNDQLNVTYSPSTIVYSKRDYKGVSIHFERKGGNASVPESFKGQRKSFDLDMADLFANSLIVYRNEEIPAGQVHFAVSEKGIPSTAWNRNWLVIGEIEYTLPVFIHRDEENSPVYVGQKERNSSTWKEVKIASTYRDFQKALKLIDDPSGNRSFPEDVKTNPLPEKEIKQNLKEINKGNIKLSFWNDWMRGKSLPDKYME</sequence>
<accession>A0ABD4WLC1</accession>
<gene>
    <name evidence="1" type="ORF">PVE99_00300</name>
</gene>